<accession>A0AAW9ZVW0</accession>
<reference evidence="4" key="1">
    <citation type="journal article" date="2020" name="Syst. Appl. Microbiol.">
        <title>Clarifying the taxonomy of the causal agent of bacterial leaf spot of lettuce through a polyphasic approach reveals that Xanthomonas cynarae Trebaol et al. 2000 emend. Timilsina et al. 2019 is a later heterotypic synonym of Xanthomonas hortorum Vauterin et al. 1995.</title>
        <authorList>
            <person name="Moriniere L."/>
            <person name="Burlet A."/>
            <person name="Rosenthal E.R."/>
            <person name="Nesme X."/>
            <person name="Portier P."/>
            <person name="Bull C.T."/>
            <person name="Lavire C."/>
            <person name="Fischer-Le Saux M."/>
            <person name="Bertolla F."/>
        </authorList>
    </citation>
    <scope>NUCLEOTIDE SEQUENCE [LARGE SCALE GENOMIC DNA]</scope>
    <source>
        <strain evidence="4">CFBP2533</strain>
    </source>
</reference>
<feature type="domain" description="Lysozyme inhibitor LprI-like N-terminal" evidence="2">
    <location>
        <begin position="90"/>
        <end position="180"/>
    </location>
</feature>
<sequence>MLEKFLYAVFGALIAALGFLVRRRIEQRPMFEQIDKQQKLLDLKKNLEASGTTLDDLKVLEDTILGKASSAKTLATAYEEQAVQIYASDQSEHMTQADMNRHAAASFHRAEERLVALVEDLREELSAGRRDAFEKSHQAWLQYREASAEFQSSQYHGGSIQPLIHASALESVTISRIVELEPLLRELRTI</sequence>
<dbReference type="InterPro" id="IPR009739">
    <property type="entry name" value="LprI-like_N"/>
</dbReference>
<dbReference type="Pfam" id="PF07007">
    <property type="entry name" value="LprI"/>
    <property type="match status" value="1"/>
</dbReference>
<dbReference type="AlphaFoldDB" id="A0AAW9ZVW0"/>
<comment type="caution">
    <text evidence="3">The sequence shown here is derived from an EMBL/GenBank/DDBJ whole genome shotgun (WGS) entry which is preliminary data.</text>
</comment>
<dbReference type="RefSeq" id="WP_168959145.1">
    <property type="nucleotide sequence ID" value="NZ_CP098604.1"/>
</dbReference>
<feature type="transmembrane region" description="Helical" evidence="1">
    <location>
        <begin position="6"/>
        <end position="22"/>
    </location>
</feature>
<evidence type="ECO:0000259" key="2">
    <source>
        <dbReference type="Pfam" id="PF07007"/>
    </source>
</evidence>
<evidence type="ECO:0000313" key="4">
    <source>
        <dbReference type="Proteomes" id="UP000548771"/>
    </source>
</evidence>
<gene>
    <name evidence="3" type="ORF">E1J24_15835</name>
</gene>
<protein>
    <submittedName>
        <fullName evidence="3">DUF1311 domain-containing protein</fullName>
    </submittedName>
</protein>
<keyword evidence="1" id="KW-0472">Membrane</keyword>
<evidence type="ECO:0000256" key="1">
    <source>
        <dbReference type="SAM" id="Phobius"/>
    </source>
</evidence>
<organism evidence="3 4">
    <name type="scientific">Xanthomonas hortorum pv. pelargonii</name>
    <dbReference type="NCBI Taxonomy" id="453602"/>
    <lineage>
        <taxon>Bacteria</taxon>
        <taxon>Pseudomonadati</taxon>
        <taxon>Pseudomonadota</taxon>
        <taxon>Gammaproteobacteria</taxon>
        <taxon>Lysobacterales</taxon>
        <taxon>Lysobacteraceae</taxon>
        <taxon>Xanthomonas</taxon>
    </lineage>
</organism>
<proteinExistence type="predicted"/>
<dbReference type="Proteomes" id="UP000548771">
    <property type="component" value="Unassembled WGS sequence"/>
</dbReference>
<evidence type="ECO:0000313" key="3">
    <source>
        <dbReference type="EMBL" id="NMI23274.1"/>
    </source>
</evidence>
<keyword evidence="1" id="KW-1133">Transmembrane helix</keyword>
<dbReference type="Gene3D" id="1.20.1270.180">
    <property type="match status" value="1"/>
</dbReference>
<keyword evidence="1" id="KW-0812">Transmembrane</keyword>
<dbReference type="EMBL" id="SMDX01000021">
    <property type="protein sequence ID" value="NMI23274.1"/>
    <property type="molecule type" value="Genomic_DNA"/>
</dbReference>
<name>A0AAW9ZVW0_9XANT</name>